<name>A0A067T9E6_GALM3</name>
<reference evidence="2" key="1">
    <citation type="journal article" date="2014" name="Proc. Natl. Acad. Sci. U.S.A.">
        <title>Extensive sampling of basidiomycete genomes demonstrates inadequacy of the white-rot/brown-rot paradigm for wood decay fungi.</title>
        <authorList>
            <person name="Riley R."/>
            <person name="Salamov A.A."/>
            <person name="Brown D.W."/>
            <person name="Nagy L.G."/>
            <person name="Floudas D."/>
            <person name="Held B.W."/>
            <person name="Levasseur A."/>
            <person name="Lombard V."/>
            <person name="Morin E."/>
            <person name="Otillar R."/>
            <person name="Lindquist E.A."/>
            <person name="Sun H."/>
            <person name="LaButti K.M."/>
            <person name="Schmutz J."/>
            <person name="Jabbour D."/>
            <person name="Luo H."/>
            <person name="Baker S.E."/>
            <person name="Pisabarro A.G."/>
            <person name="Walton J.D."/>
            <person name="Blanchette R.A."/>
            <person name="Henrissat B."/>
            <person name="Martin F."/>
            <person name="Cullen D."/>
            <person name="Hibbett D.S."/>
            <person name="Grigoriev I.V."/>
        </authorList>
    </citation>
    <scope>NUCLEOTIDE SEQUENCE [LARGE SCALE GENOMIC DNA]</scope>
    <source>
        <strain evidence="2">CBS 339.88</strain>
    </source>
</reference>
<accession>A0A067T9E6</accession>
<dbReference type="HOGENOM" id="CLU_1731613_0_0_1"/>
<keyword evidence="2" id="KW-1185">Reference proteome</keyword>
<gene>
    <name evidence="1" type="ORF">GALMADRAFT_136380</name>
</gene>
<dbReference type="Proteomes" id="UP000027222">
    <property type="component" value="Unassembled WGS sequence"/>
</dbReference>
<organism evidence="1 2">
    <name type="scientific">Galerina marginata (strain CBS 339.88)</name>
    <dbReference type="NCBI Taxonomy" id="685588"/>
    <lineage>
        <taxon>Eukaryota</taxon>
        <taxon>Fungi</taxon>
        <taxon>Dikarya</taxon>
        <taxon>Basidiomycota</taxon>
        <taxon>Agaricomycotina</taxon>
        <taxon>Agaricomycetes</taxon>
        <taxon>Agaricomycetidae</taxon>
        <taxon>Agaricales</taxon>
        <taxon>Agaricineae</taxon>
        <taxon>Strophariaceae</taxon>
        <taxon>Galerina</taxon>
    </lineage>
</organism>
<evidence type="ECO:0000313" key="2">
    <source>
        <dbReference type="Proteomes" id="UP000027222"/>
    </source>
</evidence>
<proteinExistence type="predicted"/>
<dbReference type="EMBL" id="KL142372">
    <property type="protein sequence ID" value="KDR79771.1"/>
    <property type="molecule type" value="Genomic_DNA"/>
</dbReference>
<protein>
    <submittedName>
        <fullName evidence="1">Uncharacterized protein</fullName>
    </submittedName>
</protein>
<evidence type="ECO:0000313" key="1">
    <source>
        <dbReference type="EMBL" id="KDR79771.1"/>
    </source>
</evidence>
<sequence length="151" mass="16851">MSYFDDLYHVQALFLGHCRYPLFSFLRGTSQPTPKEAQGPPTFSLLEQTINGLKLLVRRPAAHLIEYFHMFKHGACIESCAMDEVESQAQLVPSHTSFGRVVRFWVQYCRSVLHFGGAITAAVLIFTEFNIALAPVSAATLSSDARSLKVI</sequence>
<dbReference type="AlphaFoldDB" id="A0A067T9E6"/>